<dbReference type="CTD" id="36346580"/>
<accession>W6TZU6</accession>
<evidence type="ECO:0000313" key="2">
    <source>
        <dbReference type="Proteomes" id="UP000019149"/>
    </source>
</evidence>
<name>W6TZU6_ECHGR</name>
<dbReference type="AlphaFoldDB" id="W6TZU6"/>
<keyword evidence="2" id="KW-1185">Reference proteome</keyword>
<dbReference type="GeneID" id="36346580"/>
<proteinExistence type="predicted"/>
<dbReference type="Proteomes" id="UP000019149">
    <property type="component" value="Unassembled WGS sequence"/>
</dbReference>
<dbReference type="KEGG" id="egl:EGR_10865"/>
<sequence>MALLRAAGANAVHSVRQLLQKAGKVDMVKLLLEPVLHLQSGTES</sequence>
<gene>
    <name evidence="1" type="ORF">EGR_10865</name>
</gene>
<evidence type="ECO:0000313" key="1">
    <source>
        <dbReference type="EMBL" id="EUB54273.1"/>
    </source>
</evidence>
<protein>
    <submittedName>
        <fullName evidence="1">Uncharacterized protein</fullName>
    </submittedName>
</protein>
<reference evidence="1 2" key="1">
    <citation type="journal article" date="2013" name="Nat. Genet.">
        <title>The genome of the hydatid tapeworm Echinococcus granulosus.</title>
        <authorList>
            <person name="Zheng H."/>
            <person name="Zhang W."/>
            <person name="Zhang L."/>
            <person name="Zhang Z."/>
            <person name="Li J."/>
            <person name="Lu G."/>
            <person name="Zhu Y."/>
            <person name="Wang Y."/>
            <person name="Huang Y."/>
            <person name="Liu J."/>
            <person name="Kang H."/>
            <person name="Chen J."/>
            <person name="Wang L."/>
            <person name="Chen A."/>
            <person name="Yu S."/>
            <person name="Gao Z."/>
            <person name="Jin L."/>
            <person name="Gu W."/>
            <person name="Wang Z."/>
            <person name="Zhao L."/>
            <person name="Shi B."/>
            <person name="Wen H."/>
            <person name="Lin R."/>
            <person name="Jones M.K."/>
            <person name="Brejova B."/>
            <person name="Vinar T."/>
            <person name="Zhao G."/>
            <person name="McManus D.P."/>
            <person name="Chen Z."/>
            <person name="Zhou Y."/>
            <person name="Wang S."/>
        </authorList>
    </citation>
    <scope>NUCLEOTIDE SEQUENCE [LARGE SCALE GENOMIC DNA]</scope>
</reference>
<dbReference type="EMBL" id="APAU02000288">
    <property type="protein sequence ID" value="EUB54273.1"/>
    <property type="molecule type" value="Genomic_DNA"/>
</dbReference>
<organism evidence="1 2">
    <name type="scientific">Echinococcus granulosus</name>
    <name type="common">Hydatid tapeworm</name>
    <dbReference type="NCBI Taxonomy" id="6210"/>
    <lineage>
        <taxon>Eukaryota</taxon>
        <taxon>Metazoa</taxon>
        <taxon>Spiralia</taxon>
        <taxon>Lophotrochozoa</taxon>
        <taxon>Platyhelminthes</taxon>
        <taxon>Cestoda</taxon>
        <taxon>Eucestoda</taxon>
        <taxon>Cyclophyllidea</taxon>
        <taxon>Taeniidae</taxon>
        <taxon>Echinococcus</taxon>
        <taxon>Echinococcus granulosus group</taxon>
    </lineage>
</organism>
<comment type="caution">
    <text evidence="1">The sequence shown here is derived from an EMBL/GenBank/DDBJ whole genome shotgun (WGS) entry which is preliminary data.</text>
</comment>
<dbReference type="RefSeq" id="XP_024345469.1">
    <property type="nucleotide sequence ID" value="XM_024500114.1"/>
</dbReference>